<feature type="domain" description="Serpin" evidence="1">
    <location>
        <begin position="53"/>
        <end position="139"/>
    </location>
</feature>
<evidence type="ECO:0000259" key="1">
    <source>
        <dbReference type="Pfam" id="PF00079"/>
    </source>
</evidence>
<dbReference type="Proteomes" id="UP000518266">
    <property type="component" value="Unassembled WGS sequence"/>
</dbReference>
<dbReference type="InterPro" id="IPR036186">
    <property type="entry name" value="Serpin_sf"/>
</dbReference>
<keyword evidence="3" id="KW-1185">Reference proteome</keyword>
<dbReference type="InterPro" id="IPR042178">
    <property type="entry name" value="Serpin_sf_1"/>
</dbReference>
<organism evidence="2 3">
    <name type="scientific">Dissostichus mawsoni</name>
    <name type="common">Antarctic cod</name>
    <dbReference type="NCBI Taxonomy" id="36200"/>
    <lineage>
        <taxon>Eukaryota</taxon>
        <taxon>Metazoa</taxon>
        <taxon>Chordata</taxon>
        <taxon>Craniata</taxon>
        <taxon>Vertebrata</taxon>
        <taxon>Euteleostomi</taxon>
        <taxon>Actinopterygii</taxon>
        <taxon>Neopterygii</taxon>
        <taxon>Teleostei</taxon>
        <taxon>Neoteleostei</taxon>
        <taxon>Acanthomorphata</taxon>
        <taxon>Eupercaria</taxon>
        <taxon>Perciformes</taxon>
        <taxon>Notothenioidei</taxon>
        <taxon>Nototheniidae</taxon>
        <taxon>Dissostichus</taxon>
    </lineage>
</organism>
<sequence length="152" mass="16466">MQRHISHVASIGSSDTWSVSHRVVASHSSAQSHAHTLTPTHALIWPLEKPVTKQLSALGLTEAWDQKVADFSMVSDKGKGKLHLGGVLHWASLELAPQAGKGGTNVDENVEKPKLFYGDHPFIFFVRDNTTGALLLMGALDQAEGEALHDEL</sequence>
<gene>
    <name evidence="2" type="ORF">F7725_004370</name>
</gene>
<dbReference type="Pfam" id="PF00079">
    <property type="entry name" value="Serpin"/>
    <property type="match status" value="1"/>
</dbReference>
<comment type="caution">
    <text evidence="2">The sequence shown here is derived from an EMBL/GenBank/DDBJ whole genome shotgun (WGS) entry which is preliminary data.</text>
</comment>
<protein>
    <recommendedName>
        <fullName evidence="1">Serpin domain-containing protein</fullName>
    </recommendedName>
</protein>
<dbReference type="InterPro" id="IPR023796">
    <property type="entry name" value="Serpin_dom"/>
</dbReference>
<dbReference type="AlphaFoldDB" id="A0A7J5XIH9"/>
<evidence type="ECO:0000313" key="2">
    <source>
        <dbReference type="EMBL" id="KAF3836906.1"/>
    </source>
</evidence>
<dbReference type="Gene3D" id="3.30.497.10">
    <property type="entry name" value="Antithrombin, subunit I, domain 2"/>
    <property type="match status" value="1"/>
</dbReference>
<proteinExistence type="predicted"/>
<reference evidence="2 3" key="1">
    <citation type="submission" date="2020-03" db="EMBL/GenBank/DDBJ databases">
        <title>Dissostichus mawsoni Genome sequencing and assembly.</title>
        <authorList>
            <person name="Park H."/>
        </authorList>
    </citation>
    <scope>NUCLEOTIDE SEQUENCE [LARGE SCALE GENOMIC DNA]</scope>
    <source>
        <strain evidence="2">DM0001</strain>
        <tissue evidence="2">Muscle</tissue>
    </source>
</reference>
<name>A0A7J5XIH9_DISMA</name>
<dbReference type="OrthoDB" id="671595at2759"/>
<dbReference type="Gene3D" id="2.30.39.10">
    <property type="entry name" value="Alpha-1-antitrypsin, domain 1"/>
    <property type="match status" value="1"/>
</dbReference>
<dbReference type="InterPro" id="IPR042185">
    <property type="entry name" value="Serpin_sf_2"/>
</dbReference>
<evidence type="ECO:0000313" key="3">
    <source>
        <dbReference type="Proteomes" id="UP000518266"/>
    </source>
</evidence>
<dbReference type="EMBL" id="JAAKFY010000023">
    <property type="protein sequence ID" value="KAF3836906.1"/>
    <property type="molecule type" value="Genomic_DNA"/>
</dbReference>
<accession>A0A7J5XIH9</accession>
<dbReference type="SUPFAM" id="SSF56574">
    <property type="entry name" value="Serpins"/>
    <property type="match status" value="1"/>
</dbReference>